<keyword evidence="4" id="KW-0677">Repeat</keyword>
<dbReference type="GO" id="GO:0005634">
    <property type="term" value="C:nucleus"/>
    <property type="evidence" value="ECO:0007669"/>
    <property type="project" value="UniProtKB-SubCell"/>
</dbReference>
<dbReference type="PANTHER" id="PTHR47257">
    <property type="entry name" value="PH-RESPONSE TRANSCRIPTION FACTOR PACC/RIM101"/>
    <property type="match status" value="1"/>
</dbReference>
<keyword evidence="2" id="KW-0678">Repressor</keyword>
<dbReference type="Pfam" id="PF00096">
    <property type="entry name" value="zf-C2H2"/>
    <property type="match status" value="1"/>
</dbReference>
<feature type="region of interest" description="Disordered" evidence="10">
    <location>
        <begin position="374"/>
        <end position="428"/>
    </location>
</feature>
<evidence type="ECO:0000256" key="8">
    <source>
        <dbReference type="ARBA" id="ARBA00038089"/>
    </source>
</evidence>
<evidence type="ECO:0000256" key="5">
    <source>
        <dbReference type="ARBA" id="ARBA00022771"/>
    </source>
</evidence>
<comment type="similarity">
    <text evidence="8">Belongs to the pacC/RIM101 family.</text>
</comment>
<evidence type="ECO:0000256" key="7">
    <source>
        <dbReference type="ARBA" id="ARBA00023242"/>
    </source>
</evidence>
<dbReference type="Proteomes" id="UP001303373">
    <property type="component" value="Chromosome 2"/>
</dbReference>
<evidence type="ECO:0000313" key="12">
    <source>
        <dbReference type="EMBL" id="WPG98499.1"/>
    </source>
</evidence>
<gene>
    <name evidence="12" type="ORF">R9X50_00129000</name>
</gene>
<evidence type="ECO:0000313" key="13">
    <source>
        <dbReference type="Proteomes" id="UP001303373"/>
    </source>
</evidence>
<dbReference type="SUPFAM" id="SSF57667">
    <property type="entry name" value="beta-beta-alpha zinc fingers"/>
    <property type="match status" value="2"/>
</dbReference>
<dbReference type="PANTHER" id="PTHR47257:SF1">
    <property type="entry name" value="PH-RESPONSE TRANSCRIPTION FACTOR PACC_RIM101"/>
    <property type="match status" value="1"/>
</dbReference>
<reference evidence="12 13" key="1">
    <citation type="submission" date="2023-11" db="EMBL/GenBank/DDBJ databases">
        <title>An acidophilic fungus is an integral part of prey digestion in a carnivorous sundew plant.</title>
        <authorList>
            <person name="Tsai I.J."/>
        </authorList>
    </citation>
    <scope>NUCLEOTIDE SEQUENCE [LARGE SCALE GENOMIC DNA]</scope>
    <source>
        <strain evidence="12">169a</strain>
    </source>
</reference>
<feature type="domain" description="C2H2-type" evidence="11">
    <location>
        <begin position="88"/>
        <end position="117"/>
    </location>
</feature>
<feature type="region of interest" description="Disordered" evidence="10">
    <location>
        <begin position="27"/>
        <end position="46"/>
    </location>
</feature>
<dbReference type="InterPro" id="IPR036236">
    <property type="entry name" value="Znf_C2H2_sf"/>
</dbReference>
<feature type="region of interest" description="Disordered" evidence="10">
    <location>
        <begin position="484"/>
        <end position="588"/>
    </location>
</feature>
<keyword evidence="6" id="KW-0862">Zinc</keyword>
<dbReference type="SMART" id="SM00355">
    <property type="entry name" value="ZnF_C2H2"/>
    <property type="match status" value="3"/>
</dbReference>
<dbReference type="FunFam" id="3.30.160.60:FF:001875">
    <property type="entry name" value="pH-response transcription factor pacC/RIM101"/>
    <property type="match status" value="1"/>
</dbReference>
<evidence type="ECO:0000259" key="11">
    <source>
        <dbReference type="PROSITE" id="PS50157"/>
    </source>
</evidence>
<feature type="compositionally biased region" description="Basic and acidic residues" evidence="10">
    <location>
        <begin position="578"/>
        <end position="587"/>
    </location>
</feature>
<sequence>MDGTPQTIAEAVQAATQQAAQQAQQAQQQQQLHLAHPSPPVQQSQTSAIDNLTCQWQGCGERTDSAESLYDHVCERHVGRKSTNNLNLTCQWGACRTTTVKRDHITSHIRVHVPLKPHKCDFCGKAFKRPQDLKKHVKTHADDSVLANSPMQGHAGRHGMVNSGGMGQSKTNGYYGDMHNHYPSYQPAMSSGQNGGGFAPVSNNQYAGYGSVSYPNHQAGADLQSLDTRRRAIEALNDFLGDIKRRAINPSTYYDVGHRLQGNALPPPIGSGTGYNLGYNSSGNNNSGSGNYGGMSTASLLESFNHAHDMSSGLQGGGVATHAYSLPMPNARTKNDLQDIDRFLEQLQATVYETSNNAAASGVQQAGVHSQFTGEYGFGNNGNSNTNRSSNSPTSYSQSYNSNNSSFGAIDTGSNNMPTSTSALDTPALTPSSISSYASSGHSPMSSHSRASLGSLSGNGMYPNLPSVTGMSDLGSGYPATTSAPASGLASGFSDGLDGRRHSGGYLTRANPATPSADTEMPDVDDGSRTPKASEQKSTPEIKEPETKEPENKNNDSIDPALRAAEAKSESSTPAPRSEGEDKRQEDWVENIRTIEALRKWIGERLRTGDYEEEGDLSAPSEVKPGDDEAAAKMAETAKMAEAKMVEEKMADVAAALKEGVVSNDHEIKYPLLPSV</sequence>
<dbReference type="AlphaFoldDB" id="A0AAQ3R813"/>
<dbReference type="PROSITE" id="PS00028">
    <property type="entry name" value="ZINC_FINGER_C2H2_1"/>
    <property type="match status" value="1"/>
</dbReference>
<dbReference type="FunFam" id="3.30.160.60:FF:000458">
    <property type="entry name" value="pH-response transcription factor pacC/RIM101"/>
    <property type="match status" value="1"/>
</dbReference>
<name>A0AAQ3R813_9PEZI</name>
<feature type="compositionally biased region" description="Low complexity" evidence="10">
    <location>
        <begin position="381"/>
        <end position="406"/>
    </location>
</feature>
<accession>A0AAQ3R813</accession>
<dbReference type="EMBL" id="CP138581">
    <property type="protein sequence ID" value="WPG98499.1"/>
    <property type="molecule type" value="Genomic_DNA"/>
</dbReference>
<comment type="subcellular location">
    <subcellularLocation>
        <location evidence="1">Nucleus</location>
    </subcellularLocation>
</comment>
<dbReference type="Gene3D" id="3.30.160.60">
    <property type="entry name" value="Classic Zinc Finger"/>
    <property type="match status" value="2"/>
</dbReference>
<keyword evidence="7" id="KW-0539">Nucleus</keyword>
<dbReference type="InterPro" id="IPR050806">
    <property type="entry name" value="pacC/RIM101"/>
</dbReference>
<protein>
    <recommendedName>
        <fullName evidence="11">C2H2-type domain-containing protein</fullName>
    </recommendedName>
</protein>
<dbReference type="GO" id="GO:0008270">
    <property type="term" value="F:zinc ion binding"/>
    <property type="evidence" value="ECO:0007669"/>
    <property type="project" value="UniProtKB-KW"/>
</dbReference>
<organism evidence="12 13">
    <name type="scientific">Acrodontium crateriforme</name>
    <dbReference type="NCBI Taxonomy" id="150365"/>
    <lineage>
        <taxon>Eukaryota</taxon>
        <taxon>Fungi</taxon>
        <taxon>Dikarya</taxon>
        <taxon>Ascomycota</taxon>
        <taxon>Pezizomycotina</taxon>
        <taxon>Dothideomycetes</taxon>
        <taxon>Dothideomycetidae</taxon>
        <taxon>Mycosphaerellales</taxon>
        <taxon>Teratosphaeriaceae</taxon>
        <taxon>Acrodontium</taxon>
    </lineage>
</organism>
<feature type="domain" description="C2H2-type" evidence="11">
    <location>
        <begin position="118"/>
        <end position="145"/>
    </location>
</feature>
<keyword evidence="5 9" id="KW-0863">Zinc-finger</keyword>
<feature type="compositionally biased region" description="Polar residues" evidence="10">
    <location>
        <begin position="412"/>
        <end position="424"/>
    </location>
</feature>
<dbReference type="GO" id="GO:0045944">
    <property type="term" value="P:positive regulation of transcription by RNA polymerase II"/>
    <property type="evidence" value="ECO:0007669"/>
    <property type="project" value="TreeGrafter"/>
</dbReference>
<evidence type="ECO:0000256" key="10">
    <source>
        <dbReference type="SAM" id="MobiDB-lite"/>
    </source>
</evidence>
<evidence type="ECO:0000256" key="4">
    <source>
        <dbReference type="ARBA" id="ARBA00022737"/>
    </source>
</evidence>
<keyword evidence="3" id="KW-0479">Metal-binding</keyword>
<keyword evidence="13" id="KW-1185">Reference proteome</keyword>
<evidence type="ECO:0000256" key="1">
    <source>
        <dbReference type="ARBA" id="ARBA00004123"/>
    </source>
</evidence>
<feature type="compositionally biased region" description="Basic and acidic residues" evidence="10">
    <location>
        <begin position="526"/>
        <end position="556"/>
    </location>
</feature>
<dbReference type="PROSITE" id="PS50157">
    <property type="entry name" value="ZINC_FINGER_C2H2_2"/>
    <property type="match status" value="2"/>
</dbReference>
<dbReference type="InterPro" id="IPR013087">
    <property type="entry name" value="Znf_C2H2_type"/>
</dbReference>
<proteinExistence type="inferred from homology"/>
<evidence type="ECO:0000256" key="2">
    <source>
        <dbReference type="ARBA" id="ARBA00022491"/>
    </source>
</evidence>
<evidence type="ECO:0000256" key="6">
    <source>
        <dbReference type="ARBA" id="ARBA00022833"/>
    </source>
</evidence>
<evidence type="ECO:0000256" key="9">
    <source>
        <dbReference type="PROSITE-ProRule" id="PRU00042"/>
    </source>
</evidence>
<evidence type="ECO:0000256" key="3">
    <source>
        <dbReference type="ARBA" id="ARBA00022723"/>
    </source>
</evidence>